<comment type="caution">
    <text evidence="1">The sequence shown here is derived from an EMBL/GenBank/DDBJ whole genome shotgun (WGS) entry which is preliminary data.</text>
</comment>
<feature type="non-terminal residue" evidence="1">
    <location>
        <position position="88"/>
    </location>
</feature>
<dbReference type="EMBL" id="BARS01054557">
    <property type="protein sequence ID" value="GAG49811.1"/>
    <property type="molecule type" value="Genomic_DNA"/>
</dbReference>
<dbReference type="AlphaFoldDB" id="X0ZNN0"/>
<protein>
    <submittedName>
        <fullName evidence="1">Uncharacterized protein</fullName>
    </submittedName>
</protein>
<name>X0ZNN0_9ZZZZ</name>
<accession>X0ZNN0</accession>
<reference evidence="1" key="1">
    <citation type="journal article" date="2014" name="Front. Microbiol.">
        <title>High frequency of phylogenetically diverse reductive dehalogenase-homologous genes in deep subseafloor sedimentary metagenomes.</title>
        <authorList>
            <person name="Kawai M."/>
            <person name="Futagami T."/>
            <person name="Toyoda A."/>
            <person name="Takaki Y."/>
            <person name="Nishi S."/>
            <person name="Hori S."/>
            <person name="Arai W."/>
            <person name="Tsubouchi T."/>
            <person name="Morono Y."/>
            <person name="Uchiyama I."/>
            <person name="Ito T."/>
            <person name="Fujiyama A."/>
            <person name="Inagaki F."/>
            <person name="Takami H."/>
        </authorList>
    </citation>
    <scope>NUCLEOTIDE SEQUENCE</scope>
    <source>
        <strain evidence="1">Expedition CK06-06</strain>
    </source>
</reference>
<sequence length="88" mass="10116">MIDSIRKCNGCNYQTLILSDDKGERSCKHCGGLLKIIGQTKEDKMKCQGEYCNEEAILKVRRFKDSYFYCCSKCAEGFRVKDIEGNTR</sequence>
<proteinExistence type="predicted"/>
<evidence type="ECO:0000313" key="1">
    <source>
        <dbReference type="EMBL" id="GAG49811.1"/>
    </source>
</evidence>
<organism evidence="1">
    <name type="scientific">marine sediment metagenome</name>
    <dbReference type="NCBI Taxonomy" id="412755"/>
    <lineage>
        <taxon>unclassified sequences</taxon>
        <taxon>metagenomes</taxon>
        <taxon>ecological metagenomes</taxon>
    </lineage>
</organism>
<gene>
    <name evidence="1" type="ORF">S01H1_80747</name>
</gene>